<dbReference type="SUPFAM" id="SSF74924">
    <property type="entry name" value="Cap-Gly domain"/>
    <property type="match status" value="1"/>
</dbReference>
<dbReference type="InterPro" id="IPR028889">
    <property type="entry name" value="USP"/>
</dbReference>
<dbReference type="SUPFAM" id="SSF54001">
    <property type="entry name" value="Cysteine proteinases"/>
    <property type="match status" value="1"/>
</dbReference>
<evidence type="ECO:0000256" key="8">
    <source>
        <dbReference type="ARBA" id="ARBA00022670"/>
    </source>
</evidence>
<evidence type="ECO:0000256" key="11">
    <source>
        <dbReference type="ARBA" id="ARBA00022801"/>
    </source>
</evidence>
<keyword evidence="6" id="KW-0963">Cytoplasm</keyword>
<dbReference type="PROSITE" id="PS50235">
    <property type="entry name" value="USP_3"/>
    <property type="match status" value="1"/>
</dbReference>
<evidence type="ECO:0000256" key="7">
    <source>
        <dbReference type="ARBA" id="ARBA00022553"/>
    </source>
</evidence>
<keyword evidence="8" id="KW-0645">Protease</keyword>
<keyword evidence="7" id="KW-0597">Phosphoprotein</keyword>
<dbReference type="GO" id="GO:0046872">
    <property type="term" value="F:metal ion binding"/>
    <property type="evidence" value="ECO:0007669"/>
    <property type="project" value="UniProtKB-KW"/>
</dbReference>
<evidence type="ECO:0000256" key="4">
    <source>
        <dbReference type="ARBA" id="ARBA00009085"/>
    </source>
</evidence>
<protein>
    <recommendedName>
        <fullName evidence="5">ubiquitinyl hydrolase 1</fullName>
        <ecNumber evidence="5">3.4.19.12</ecNumber>
    </recommendedName>
</protein>
<keyword evidence="12" id="KW-0788">Thiol protease</keyword>
<dbReference type="GO" id="GO:0006508">
    <property type="term" value="P:proteolysis"/>
    <property type="evidence" value="ECO:0007669"/>
    <property type="project" value="UniProtKB-KW"/>
</dbReference>
<comment type="similarity">
    <text evidence="4">Belongs to the peptidase C19 family.</text>
</comment>
<dbReference type="Gene3D" id="3.90.70.10">
    <property type="entry name" value="Cysteine proteinases"/>
    <property type="match status" value="1"/>
</dbReference>
<evidence type="ECO:0000256" key="12">
    <source>
        <dbReference type="ARBA" id="ARBA00022807"/>
    </source>
</evidence>
<keyword evidence="11" id="KW-0378">Hydrolase</keyword>
<gene>
    <name evidence="15" type="ORF">CTOB1V02_LOCUS11566</name>
</gene>
<keyword evidence="13" id="KW-0862">Zinc</keyword>
<sequence length="479" mass="54577">MAHSPSSSVQNDDIRVGDIVVHMSREYGTKRCIVRWVGYTPSRSTLIDGPSLLYGVEFEEPIGNGNGALEGQQMFIGKQDHVAFVSGSDLVSATKFYGKDQDVVKETWPPLDHPHEITGRFKGIQGHKNSCYLDATLFAMFSFSSAFDCVLFRPRSRQDIAEYDAIQSVVRDEIVNPLRKYLFVKAEHVMKLREMIGHLSVNPEDFTAKERDPEEFFQLFFGEALRAKPFLRLSTGQESFFHQLIVEKDETLRIPTVQRLFDQSCLNSEVKFKEIPAVLVLQMPRFGNNFKLYQKIQPSQALDITDAIEGGPRTCFGCERLADWECVGCFHPDHGLASTAFCSKCMMRQHSIGKVKTKHKPVKLELERAIRMSIRASPPRSIMELFAVVCIETSHYVSFVKAGQGADALWCFFDSMADREGESDGFNIPEVSCQDLSFWIKEENLHQIEKEGFIPEIPKRMLSDASLCFYQNHDMLMYR</sequence>
<keyword evidence="10" id="KW-0833">Ubl conjugation pathway</keyword>
<dbReference type="EMBL" id="OB666877">
    <property type="protein sequence ID" value="CAD7233747.1"/>
    <property type="molecule type" value="Genomic_DNA"/>
</dbReference>
<dbReference type="InterPro" id="IPR001394">
    <property type="entry name" value="Peptidase_C19_UCH"/>
</dbReference>
<dbReference type="PANTHER" id="PTHR11830">
    <property type="entry name" value="40S RIBOSOMAL PROTEIN S3A"/>
    <property type="match status" value="1"/>
</dbReference>
<evidence type="ECO:0000256" key="1">
    <source>
        <dbReference type="ARBA" id="ARBA00000707"/>
    </source>
</evidence>
<feature type="domain" description="USP" evidence="14">
    <location>
        <begin position="122"/>
        <end position="473"/>
    </location>
</feature>
<evidence type="ECO:0000256" key="10">
    <source>
        <dbReference type="ARBA" id="ARBA00022786"/>
    </source>
</evidence>
<dbReference type="GO" id="GO:0016579">
    <property type="term" value="P:protein deubiquitination"/>
    <property type="evidence" value="ECO:0007669"/>
    <property type="project" value="InterPro"/>
</dbReference>
<organism evidence="15">
    <name type="scientific">Cyprideis torosa</name>
    <dbReference type="NCBI Taxonomy" id="163714"/>
    <lineage>
        <taxon>Eukaryota</taxon>
        <taxon>Metazoa</taxon>
        <taxon>Ecdysozoa</taxon>
        <taxon>Arthropoda</taxon>
        <taxon>Crustacea</taxon>
        <taxon>Oligostraca</taxon>
        <taxon>Ostracoda</taxon>
        <taxon>Podocopa</taxon>
        <taxon>Podocopida</taxon>
        <taxon>Cytherocopina</taxon>
        <taxon>Cytheroidea</taxon>
        <taxon>Cytherideidae</taxon>
        <taxon>Cyprideis</taxon>
    </lineage>
</organism>
<evidence type="ECO:0000256" key="6">
    <source>
        <dbReference type="ARBA" id="ARBA00022490"/>
    </source>
</evidence>
<evidence type="ECO:0000256" key="9">
    <source>
        <dbReference type="ARBA" id="ARBA00022723"/>
    </source>
</evidence>
<comment type="subcellular location">
    <subcellularLocation>
        <location evidence="2">Cytoplasm</location>
        <location evidence="2">Cytoskeleton</location>
        <location evidence="2">Microtubule organizing center</location>
        <location evidence="2">Centrosome</location>
    </subcellularLocation>
    <subcellularLocation>
        <location evidence="3">Cytoplasm</location>
        <location evidence="3">Perinuclear region</location>
    </subcellularLocation>
</comment>
<reference evidence="15" key="1">
    <citation type="submission" date="2020-11" db="EMBL/GenBank/DDBJ databases">
        <authorList>
            <person name="Tran Van P."/>
        </authorList>
    </citation>
    <scope>NUCLEOTIDE SEQUENCE</scope>
</reference>
<proteinExistence type="inferred from homology"/>
<evidence type="ECO:0000256" key="13">
    <source>
        <dbReference type="ARBA" id="ARBA00022833"/>
    </source>
</evidence>
<dbReference type="EC" id="3.4.19.12" evidence="5"/>
<keyword evidence="9" id="KW-0479">Metal-binding</keyword>
<dbReference type="InterPro" id="IPR000938">
    <property type="entry name" value="CAP-Gly_domain"/>
</dbReference>
<evidence type="ECO:0000313" key="15">
    <source>
        <dbReference type="EMBL" id="CAD7233747.1"/>
    </source>
</evidence>
<evidence type="ECO:0000256" key="2">
    <source>
        <dbReference type="ARBA" id="ARBA00004300"/>
    </source>
</evidence>
<dbReference type="SMART" id="SM01052">
    <property type="entry name" value="CAP_GLY"/>
    <property type="match status" value="1"/>
</dbReference>
<accession>A0A7R8WRL9</accession>
<dbReference type="Gene3D" id="2.30.30.190">
    <property type="entry name" value="CAP Gly-rich-like domain"/>
    <property type="match status" value="1"/>
</dbReference>
<dbReference type="GO" id="GO:0005813">
    <property type="term" value="C:centrosome"/>
    <property type="evidence" value="ECO:0007669"/>
    <property type="project" value="UniProtKB-SubCell"/>
</dbReference>
<dbReference type="InterPro" id="IPR036859">
    <property type="entry name" value="CAP-Gly_dom_sf"/>
</dbReference>
<dbReference type="InterPro" id="IPR038765">
    <property type="entry name" value="Papain-like_cys_pep_sf"/>
</dbReference>
<dbReference type="AlphaFoldDB" id="A0A7R8WRL9"/>
<dbReference type="Pfam" id="PF01302">
    <property type="entry name" value="CAP_GLY"/>
    <property type="match status" value="1"/>
</dbReference>
<evidence type="ECO:0000256" key="5">
    <source>
        <dbReference type="ARBA" id="ARBA00012759"/>
    </source>
</evidence>
<dbReference type="Pfam" id="PF00443">
    <property type="entry name" value="UCH"/>
    <property type="match status" value="1"/>
</dbReference>
<name>A0A7R8WRL9_9CRUS</name>
<dbReference type="GO" id="GO:0048471">
    <property type="term" value="C:perinuclear region of cytoplasm"/>
    <property type="evidence" value="ECO:0007669"/>
    <property type="project" value="UniProtKB-SubCell"/>
</dbReference>
<dbReference type="GO" id="GO:0004843">
    <property type="term" value="F:cysteine-type deubiquitinase activity"/>
    <property type="evidence" value="ECO:0007669"/>
    <property type="project" value="UniProtKB-EC"/>
</dbReference>
<evidence type="ECO:0000259" key="14">
    <source>
        <dbReference type="PROSITE" id="PS50235"/>
    </source>
</evidence>
<evidence type="ECO:0000256" key="3">
    <source>
        <dbReference type="ARBA" id="ARBA00004556"/>
    </source>
</evidence>
<comment type="catalytic activity">
    <reaction evidence="1">
        <text>Thiol-dependent hydrolysis of ester, thioester, amide, peptide and isopeptide bonds formed by the C-terminal Gly of ubiquitin (a 76-residue protein attached to proteins as an intracellular targeting signal).</text>
        <dbReference type="EC" id="3.4.19.12"/>
    </reaction>
</comment>
<dbReference type="OrthoDB" id="6287070at2759"/>